<reference evidence="1 2" key="1">
    <citation type="submission" date="2024-03" db="EMBL/GenBank/DDBJ databases">
        <title>Actinomycetospora sp. OC33-EN08, a novel actinomycete isolated from wild orchid (Aerides multiflora).</title>
        <authorList>
            <person name="Suriyachadkun C."/>
        </authorList>
    </citation>
    <scope>NUCLEOTIDE SEQUENCE [LARGE SCALE GENOMIC DNA]</scope>
    <source>
        <strain evidence="1 2">OC33-EN08</strain>
    </source>
</reference>
<name>A0ABU8MGT4_9PSEU</name>
<comment type="caution">
    <text evidence="1">The sequence shown here is derived from an EMBL/GenBank/DDBJ whole genome shotgun (WGS) entry which is preliminary data.</text>
</comment>
<sequence>MAVRTPARRPRPRRRAAVGTLGICAAGGSTRAAAVSLRTLQVLRATGWLGPDTYLCYVDEQVGVAAALQQECATVVVIDAGDRDQAAPVLPRGVEVEDVSHLEPGTDPDGRFPARLASTAVVTGRLTYPSGHRGRLVLAMPRLTADAPDQVLGYAAGHPAFPHEATELDDGQVEVYRQLGRHLGAHVVGTLLRPAA</sequence>
<evidence type="ECO:0000313" key="2">
    <source>
        <dbReference type="Proteomes" id="UP001385809"/>
    </source>
</evidence>
<accession>A0ABU8MGT4</accession>
<dbReference type="RefSeq" id="WP_337693130.1">
    <property type="nucleotide sequence ID" value="NZ_JBBEGN010000001.1"/>
</dbReference>
<proteinExistence type="predicted"/>
<dbReference type="EMBL" id="JBBEGN010000001">
    <property type="protein sequence ID" value="MEJ2866509.1"/>
    <property type="molecule type" value="Genomic_DNA"/>
</dbReference>
<protein>
    <submittedName>
        <fullName evidence="1">Uncharacterized protein</fullName>
    </submittedName>
</protein>
<keyword evidence="2" id="KW-1185">Reference proteome</keyword>
<organism evidence="1 2">
    <name type="scientific">Actinomycetospora aurantiaca</name>
    <dbReference type="NCBI Taxonomy" id="3129233"/>
    <lineage>
        <taxon>Bacteria</taxon>
        <taxon>Bacillati</taxon>
        <taxon>Actinomycetota</taxon>
        <taxon>Actinomycetes</taxon>
        <taxon>Pseudonocardiales</taxon>
        <taxon>Pseudonocardiaceae</taxon>
        <taxon>Actinomycetospora</taxon>
    </lineage>
</organism>
<dbReference type="Proteomes" id="UP001385809">
    <property type="component" value="Unassembled WGS sequence"/>
</dbReference>
<gene>
    <name evidence="1" type="ORF">WCD74_01945</name>
</gene>
<evidence type="ECO:0000313" key="1">
    <source>
        <dbReference type="EMBL" id="MEJ2866509.1"/>
    </source>
</evidence>